<sequence>MASMSVEFVSGSSGGVREGSASGDSSDSLSSVSSHFLGEAVGSSGGDPESPVSGNDRIFHGVPLFLIKGGVRVVGSPFEPDGQGTVASELAPVVPSRYASCYAYRKDLEWRVRRTHIVRDMEDARLILAGVTLLNERVFHDGRSSPYDFFFMYVAFFTHLFIRVPFTQFQTAVLRAVNVAPTQLHPNSWAAIQAFVAMCSAVGVTPTVPVFFYYFEVRPSASGGWISFTSVRDRTLFRPYSDSFKNFKQHYFKIIVAKAGLHEFSDGEGRPLFPFYWTRDPRRIRATSVGDLTSPDLEAVRTINTLPRRISARHLVECLSLEDCGPKAFELMTTPGPRKSNFLTIRKKSGASSSTARPTSIPKVPRPPPAGASTGRVPPTDKVGGSGVKVLGSSLPPEVPAVQGSSSRSASKKARKDKGKEKDRERVLAVPLPGGVFSPEFTMSDRAKFHMSSSQRALIEPLSELELTNAMLEMSTRTSALAWYLRNFADRPGVAEVRAELDREKKNAASLQLTLEQMVLNQDEYDKKIEQLEAALEKTKKEAAEGLTAARGERERMSEEGRQLKAEVARLKEAEAERVKANEELTLEVAKAKEQIVELESTILFEHEEGFNKALRQVTLLAGVQDPFSLGVDIEKDVFDGVLVDLNAAEENEPPVEAAAGGDN</sequence>
<proteinExistence type="predicted"/>
<dbReference type="InterPro" id="IPR007321">
    <property type="entry name" value="Transposase_28"/>
</dbReference>
<dbReference type="EMBL" id="KQ258294">
    <property type="protein sequence ID" value="KOM25936.1"/>
    <property type="molecule type" value="Genomic_DNA"/>
</dbReference>
<evidence type="ECO:0000313" key="4">
    <source>
        <dbReference type="EMBL" id="KOM25936.1"/>
    </source>
</evidence>
<feature type="region of interest" description="Disordered" evidence="2">
    <location>
        <begin position="331"/>
        <end position="426"/>
    </location>
</feature>
<name>A0A0L9T6H3_PHAAN</name>
<dbReference type="Pfam" id="PF04195">
    <property type="entry name" value="Transposase_28"/>
    <property type="match status" value="1"/>
</dbReference>
<feature type="region of interest" description="Disordered" evidence="2">
    <location>
        <begin position="1"/>
        <end position="31"/>
    </location>
</feature>
<evidence type="ECO:0000256" key="2">
    <source>
        <dbReference type="SAM" id="MobiDB-lite"/>
    </source>
</evidence>
<evidence type="ECO:0000256" key="1">
    <source>
        <dbReference type="SAM" id="Coils"/>
    </source>
</evidence>
<dbReference type="PANTHER" id="PTHR31099">
    <property type="entry name" value="OS06G0165300 PROTEIN"/>
    <property type="match status" value="1"/>
</dbReference>
<dbReference type="PANTHER" id="PTHR31099:SF28">
    <property type="entry name" value="F5J5.12"/>
    <property type="match status" value="1"/>
</dbReference>
<dbReference type="AlphaFoldDB" id="A0A0L9T6H3"/>
<dbReference type="CDD" id="cd06503">
    <property type="entry name" value="ATP-synt_Fo_b"/>
    <property type="match status" value="1"/>
</dbReference>
<evidence type="ECO:0000259" key="3">
    <source>
        <dbReference type="Pfam" id="PF04195"/>
    </source>
</evidence>
<feature type="coiled-coil region" evidence="1">
    <location>
        <begin position="494"/>
        <end position="609"/>
    </location>
</feature>
<dbReference type="Proteomes" id="UP000053144">
    <property type="component" value="Unassembled WGS sequence"/>
</dbReference>
<keyword evidence="1" id="KW-0175">Coiled coil</keyword>
<feature type="compositionally biased region" description="Low complexity" evidence="2">
    <location>
        <begin position="18"/>
        <end position="31"/>
    </location>
</feature>
<evidence type="ECO:0000313" key="5">
    <source>
        <dbReference type="Proteomes" id="UP000053144"/>
    </source>
</evidence>
<gene>
    <name evidence="4" type="ORF">LR48_Vigan205s007300</name>
</gene>
<dbReference type="Gramene" id="KOM25936">
    <property type="protein sequence ID" value="KOM25936"/>
    <property type="gene ID" value="LR48_Vigan205s007300"/>
</dbReference>
<protein>
    <recommendedName>
        <fullName evidence="3">Transposase (putative) gypsy type domain-containing protein</fullName>
    </recommendedName>
</protein>
<feature type="compositionally biased region" description="Low complexity" evidence="2">
    <location>
        <begin position="1"/>
        <end position="11"/>
    </location>
</feature>
<accession>A0A0L9T6H3</accession>
<reference evidence="5" key="1">
    <citation type="journal article" date="2015" name="Proc. Natl. Acad. Sci. U.S.A.">
        <title>Genome sequencing of adzuki bean (Vigna angularis) provides insight into high starch and low fat accumulation and domestication.</title>
        <authorList>
            <person name="Yang K."/>
            <person name="Tian Z."/>
            <person name="Chen C."/>
            <person name="Luo L."/>
            <person name="Zhao B."/>
            <person name="Wang Z."/>
            <person name="Yu L."/>
            <person name="Li Y."/>
            <person name="Sun Y."/>
            <person name="Li W."/>
            <person name="Chen Y."/>
            <person name="Li Y."/>
            <person name="Zhang Y."/>
            <person name="Ai D."/>
            <person name="Zhao J."/>
            <person name="Shang C."/>
            <person name="Ma Y."/>
            <person name="Wu B."/>
            <person name="Wang M."/>
            <person name="Gao L."/>
            <person name="Sun D."/>
            <person name="Zhang P."/>
            <person name="Guo F."/>
            <person name="Wang W."/>
            <person name="Li Y."/>
            <person name="Wang J."/>
            <person name="Varshney R.K."/>
            <person name="Wang J."/>
            <person name="Ling H.Q."/>
            <person name="Wan P."/>
        </authorList>
    </citation>
    <scope>NUCLEOTIDE SEQUENCE</scope>
    <source>
        <strain evidence="5">cv. Jingnong 6</strain>
    </source>
</reference>
<organism evidence="4 5">
    <name type="scientific">Phaseolus angularis</name>
    <name type="common">Azuki bean</name>
    <name type="synonym">Vigna angularis</name>
    <dbReference type="NCBI Taxonomy" id="3914"/>
    <lineage>
        <taxon>Eukaryota</taxon>
        <taxon>Viridiplantae</taxon>
        <taxon>Streptophyta</taxon>
        <taxon>Embryophyta</taxon>
        <taxon>Tracheophyta</taxon>
        <taxon>Spermatophyta</taxon>
        <taxon>Magnoliopsida</taxon>
        <taxon>eudicotyledons</taxon>
        <taxon>Gunneridae</taxon>
        <taxon>Pentapetalae</taxon>
        <taxon>rosids</taxon>
        <taxon>fabids</taxon>
        <taxon>Fabales</taxon>
        <taxon>Fabaceae</taxon>
        <taxon>Papilionoideae</taxon>
        <taxon>50 kb inversion clade</taxon>
        <taxon>NPAAA clade</taxon>
        <taxon>indigoferoid/millettioid clade</taxon>
        <taxon>Phaseoleae</taxon>
        <taxon>Vigna</taxon>
    </lineage>
</organism>
<feature type="domain" description="Transposase (putative) gypsy type" evidence="3">
    <location>
        <begin position="162"/>
        <end position="219"/>
    </location>
</feature>